<evidence type="ECO:0000313" key="7">
    <source>
        <dbReference type="Proteomes" id="UP000233551"/>
    </source>
</evidence>
<name>A0A2I0I6B6_PUNGR</name>
<organism evidence="6 7">
    <name type="scientific">Punica granatum</name>
    <name type="common">Pomegranate</name>
    <dbReference type="NCBI Taxonomy" id="22663"/>
    <lineage>
        <taxon>Eukaryota</taxon>
        <taxon>Viridiplantae</taxon>
        <taxon>Streptophyta</taxon>
        <taxon>Embryophyta</taxon>
        <taxon>Tracheophyta</taxon>
        <taxon>Spermatophyta</taxon>
        <taxon>Magnoliopsida</taxon>
        <taxon>eudicotyledons</taxon>
        <taxon>Gunneridae</taxon>
        <taxon>Pentapetalae</taxon>
        <taxon>rosids</taxon>
        <taxon>malvids</taxon>
        <taxon>Myrtales</taxon>
        <taxon>Lythraceae</taxon>
        <taxon>Punica</taxon>
    </lineage>
</organism>
<dbReference type="InterPro" id="IPR013320">
    <property type="entry name" value="ConA-like_dom_sf"/>
</dbReference>
<dbReference type="InterPro" id="IPR050258">
    <property type="entry name" value="Leguminous_Lectin"/>
</dbReference>
<dbReference type="Gene3D" id="2.60.120.200">
    <property type="match status" value="1"/>
</dbReference>
<dbReference type="AlphaFoldDB" id="A0A2I0I6B6"/>
<evidence type="ECO:0000313" key="6">
    <source>
        <dbReference type="EMBL" id="PKI39353.1"/>
    </source>
</evidence>
<accession>A0A2I0I6B6</accession>
<evidence type="ECO:0000256" key="4">
    <source>
        <dbReference type="ARBA" id="ARBA00022734"/>
    </source>
</evidence>
<dbReference type="CDD" id="cd06899">
    <property type="entry name" value="lectin_legume_LecRK_Arcelin_ConA"/>
    <property type="match status" value="1"/>
</dbReference>
<dbReference type="Gene3D" id="1.10.510.10">
    <property type="entry name" value="Transferase(Phosphotransferase) domain 1"/>
    <property type="match status" value="1"/>
</dbReference>
<keyword evidence="4" id="KW-0430">Lectin</keyword>
<dbReference type="STRING" id="22663.A0A2I0I6B6"/>
<dbReference type="SUPFAM" id="SSF49899">
    <property type="entry name" value="Concanavalin A-like lectins/glucanases"/>
    <property type="match status" value="1"/>
</dbReference>
<dbReference type="PANTHER" id="PTHR32401:SF50">
    <property type="entry name" value="OS07G0133000 PROTEIN"/>
    <property type="match status" value="1"/>
</dbReference>
<evidence type="ECO:0000256" key="1">
    <source>
        <dbReference type="ARBA" id="ARBA00004251"/>
    </source>
</evidence>
<feature type="domain" description="Legume lectin" evidence="5">
    <location>
        <begin position="98"/>
        <end position="338"/>
    </location>
</feature>
<dbReference type="FunFam" id="2.60.120.200:FF:000112">
    <property type="entry name" value="L-type lectin-domain containing receptor kinase V.9"/>
    <property type="match status" value="1"/>
</dbReference>
<comment type="similarity">
    <text evidence="2">Belongs to the leguminous lectin family.</text>
</comment>
<comment type="caution">
    <text evidence="6">The sequence shown here is derived from an EMBL/GenBank/DDBJ whole genome shotgun (WGS) entry which is preliminary data.</text>
</comment>
<dbReference type="Proteomes" id="UP000233551">
    <property type="component" value="Unassembled WGS sequence"/>
</dbReference>
<evidence type="ECO:0000259" key="5">
    <source>
        <dbReference type="Pfam" id="PF00139"/>
    </source>
</evidence>
<sequence length="537" mass="59199">MEDCRWFPLGRGRALVGMREEAEMLTEAAIVFLGCNNHSWPLVPPQNTLLSALPECGDHRKSCLWRLEIPRLEISLAMGIKQAVLLFLLASSGSAKEGFTYNGFQSADLALDFAARYTPDGLLALSTNHQQKVGRAFYPEPVTFKNSSSNGTVISLSTTFMFAIIPGDPIVSGHGMTFVGVPERGVPGALPSQYIGLFNGVNIGNPANHIFAIELGMILNLEFEDVNNNHVGIDFNGLFSTVSAPAGYYPDGHPESLVNLSLISGEAMHVWVEYDGIEKQINVTSAPSGIVKPRTPLLSLLFDLLAVFKNMYVGFFASAGSHISSHYLLSWSFQDEWTSRETLSAVASSGFPQRIQFKASLKRKFMEVLEDWIMGLTGSNTKISTSLLRDLETRSHWGAAALGRGEILEARDRKLGTEFVAEEVELVLKLGLLCMHSEPRATPSMRQVVQYLEGGIALQVVSSSLVLSASGLIFARHEGFDEHPMSSLPAEDKEFSSHHKSWIRFFQPEDDECFEYQSCSNLFRTPSPFLSIFLSSR</sequence>
<dbReference type="InterPro" id="IPR001220">
    <property type="entry name" value="Legume_lectin_dom"/>
</dbReference>
<keyword evidence="3" id="KW-1003">Cell membrane</keyword>
<dbReference type="GO" id="GO:0005886">
    <property type="term" value="C:plasma membrane"/>
    <property type="evidence" value="ECO:0007669"/>
    <property type="project" value="UniProtKB-SubCell"/>
</dbReference>
<comment type="subcellular location">
    <subcellularLocation>
        <location evidence="1">Cell membrane</location>
        <topology evidence="1">Single-pass type I membrane protein</topology>
    </subcellularLocation>
</comment>
<proteinExistence type="inferred from homology"/>
<dbReference type="EMBL" id="PGOL01003818">
    <property type="protein sequence ID" value="PKI39353.1"/>
    <property type="molecule type" value="Genomic_DNA"/>
</dbReference>
<protein>
    <recommendedName>
        <fullName evidence="5">Legume lectin domain-containing protein</fullName>
    </recommendedName>
</protein>
<evidence type="ECO:0000256" key="3">
    <source>
        <dbReference type="ARBA" id="ARBA00022475"/>
    </source>
</evidence>
<dbReference type="GO" id="GO:0030246">
    <property type="term" value="F:carbohydrate binding"/>
    <property type="evidence" value="ECO:0007669"/>
    <property type="project" value="UniProtKB-KW"/>
</dbReference>
<gene>
    <name evidence="6" type="ORF">CRG98_040219</name>
</gene>
<keyword evidence="3" id="KW-0472">Membrane</keyword>
<dbReference type="Pfam" id="PF00139">
    <property type="entry name" value="Lectin_legB"/>
    <property type="match status" value="1"/>
</dbReference>
<reference evidence="6 7" key="1">
    <citation type="submission" date="2017-11" db="EMBL/GenBank/DDBJ databases">
        <title>De-novo sequencing of pomegranate (Punica granatum L.) genome.</title>
        <authorList>
            <person name="Akparov Z."/>
            <person name="Amiraslanov A."/>
            <person name="Hajiyeva S."/>
            <person name="Abbasov M."/>
            <person name="Kaur K."/>
            <person name="Hamwieh A."/>
            <person name="Solovyev V."/>
            <person name="Salamov A."/>
            <person name="Braich B."/>
            <person name="Kosarev P."/>
            <person name="Mahmoud A."/>
            <person name="Hajiyev E."/>
            <person name="Babayeva S."/>
            <person name="Izzatullayeva V."/>
            <person name="Mammadov A."/>
            <person name="Mammadov A."/>
            <person name="Sharifova S."/>
            <person name="Ojaghi J."/>
            <person name="Eynullazada K."/>
            <person name="Bayramov B."/>
            <person name="Abdulazimova A."/>
            <person name="Shahmuradov I."/>
        </authorList>
    </citation>
    <scope>NUCLEOTIDE SEQUENCE [LARGE SCALE GENOMIC DNA]</scope>
    <source>
        <strain evidence="7">cv. AG2017</strain>
        <tissue evidence="6">Leaf</tissue>
    </source>
</reference>
<keyword evidence="7" id="KW-1185">Reference proteome</keyword>
<dbReference type="PANTHER" id="PTHR32401">
    <property type="entry name" value="CONCANAVALIN A-LIKE LECTIN FAMILY PROTEIN"/>
    <property type="match status" value="1"/>
</dbReference>
<evidence type="ECO:0000256" key="2">
    <source>
        <dbReference type="ARBA" id="ARBA00007606"/>
    </source>
</evidence>